<protein>
    <submittedName>
        <fullName evidence="1">Uncharacterized protein</fullName>
    </submittedName>
</protein>
<comment type="caution">
    <text evidence="1">The sequence shown here is derived from an EMBL/GenBank/DDBJ whole genome shotgun (WGS) entry which is preliminary data.</text>
</comment>
<dbReference type="EMBL" id="SSSM01000003">
    <property type="protein sequence ID" value="THG31990.1"/>
    <property type="molecule type" value="Genomic_DNA"/>
</dbReference>
<reference evidence="1 3" key="1">
    <citation type="submission" date="2019-04" db="EMBL/GenBank/DDBJ databases">
        <authorList>
            <person name="Jiang L."/>
        </authorList>
    </citation>
    <scope>NUCLEOTIDE SEQUENCE [LARGE SCALE GENOMIC DNA]</scope>
    <source>
        <strain evidence="1 3">YIM 131853</strain>
    </source>
</reference>
<organism evidence="1 3">
    <name type="scientific">Naasia lichenicola</name>
    <dbReference type="NCBI Taxonomy" id="2565933"/>
    <lineage>
        <taxon>Bacteria</taxon>
        <taxon>Bacillati</taxon>
        <taxon>Actinomycetota</taxon>
        <taxon>Actinomycetes</taxon>
        <taxon>Micrococcales</taxon>
        <taxon>Microbacteriaceae</taxon>
        <taxon>Naasia</taxon>
    </lineage>
</organism>
<proteinExistence type="predicted"/>
<accession>A0A4S4FK02</accession>
<sequence length="267" mass="28315">MSELEIIESPDGVTVIQHVGFSPTPRVSLQALRVIGGTVLFDVAEPLAGARVEIVDRESAIGWLESFYPDAVATLGANRETSPAETGSLYSPITRLMTAMWLHRSWPDEAEGIRDIDLWMLDSEAAELAWIAGAALPDGGLAASLLLPHTAEIAAARDTATDAHTHADPLIPSFAAHVGAAAEQAGVVLEDGVTVSDEPNAELLREAYPTPDDEYDAFRVGHLVEGIVRARLQSAYATAGVWTSEGDATIPFAAEIVAARRKTAALL</sequence>
<dbReference type="EMBL" id="SSSM01000004">
    <property type="protein sequence ID" value="THG30753.1"/>
    <property type="molecule type" value="Genomic_DNA"/>
</dbReference>
<dbReference type="AlphaFoldDB" id="A0A4S4FK02"/>
<keyword evidence="3" id="KW-1185">Reference proteome</keyword>
<evidence type="ECO:0000313" key="1">
    <source>
        <dbReference type="EMBL" id="THG30753.1"/>
    </source>
</evidence>
<dbReference type="Proteomes" id="UP000309133">
    <property type="component" value="Unassembled WGS sequence"/>
</dbReference>
<name>A0A4S4FK02_9MICO</name>
<evidence type="ECO:0000313" key="2">
    <source>
        <dbReference type="EMBL" id="THG31990.1"/>
    </source>
</evidence>
<dbReference type="RefSeq" id="WP_136427110.1">
    <property type="nucleotide sequence ID" value="NZ_SSSM01000003.1"/>
</dbReference>
<evidence type="ECO:0000313" key="3">
    <source>
        <dbReference type="Proteomes" id="UP000309133"/>
    </source>
</evidence>
<gene>
    <name evidence="2" type="ORF">E6C64_08080</name>
    <name evidence="1" type="ORF">E6C64_08935</name>
</gene>